<keyword evidence="1" id="KW-0479">Metal-binding</keyword>
<dbReference type="EC" id="2.5.1.29" evidence="4"/>
<evidence type="ECO:0000313" key="4">
    <source>
        <dbReference type="EMBL" id="MBB4679688.1"/>
    </source>
</evidence>
<gene>
    <name evidence="4" type="ORF">HNR67_005806</name>
</gene>
<evidence type="ECO:0000256" key="1">
    <source>
        <dbReference type="ARBA" id="ARBA00022723"/>
    </source>
</evidence>
<dbReference type="InterPro" id="IPR000092">
    <property type="entry name" value="Polyprenyl_synt"/>
</dbReference>
<dbReference type="NCBIfam" id="NF041169">
    <property type="entry name" value="f2_encap_cargo4"/>
    <property type="match status" value="1"/>
</dbReference>
<accession>A0A7W7FWJ9</accession>
<keyword evidence="5" id="KW-1185">Reference proteome</keyword>
<evidence type="ECO:0000256" key="2">
    <source>
        <dbReference type="ARBA" id="ARBA00022842"/>
    </source>
</evidence>
<dbReference type="EC" id="2.5.1.1" evidence="4"/>
<reference evidence="4 5" key="1">
    <citation type="submission" date="2020-08" db="EMBL/GenBank/DDBJ databases">
        <title>Sequencing the genomes of 1000 actinobacteria strains.</title>
        <authorList>
            <person name="Klenk H.-P."/>
        </authorList>
    </citation>
    <scope>NUCLEOTIDE SEQUENCE [LARGE SCALE GENOMIC DNA]</scope>
    <source>
        <strain evidence="4 5">DSM 44230</strain>
    </source>
</reference>
<organism evidence="4 5">
    <name type="scientific">Crossiella cryophila</name>
    <dbReference type="NCBI Taxonomy" id="43355"/>
    <lineage>
        <taxon>Bacteria</taxon>
        <taxon>Bacillati</taxon>
        <taxon>Actinomycetota</taxon>
        <taxon>Actinomycetes</taxon>
        <taxon>Pseudonocardiales</taxon>
        <taxon>Pseudonocardiaceae</taxon>
        <taxon>Crossiella</taxon>
    </lineage>
</organism>
<dbReference type="InterPro" id="IPR033749">
    <property type="entry name" value="Polyprenyl_synt_CS"/>
</dbReference>
<dbReference type="GO" id="GO:0004161">
    <property type="term" value="F:dimethylallyltranstransferase activity"/>
    <property type="evidence" value="ECO:0007669"/>
    <property type="project" value="UniProtKB-EC"/>
</dbReference>
<dbReference type="GO" id="GO:0046872">
    <property type="term" value="F:metal ion binding"/>
    <property type="evidence" value="ECO:0007669"/>
    <property type="project" value="UniProtKB-KW"/>
</dbReference>
<evidence type="ECO:0000256" key="3">
    <source>
        <dbReference type="RuleBase" id="RU004466"/>
    </source>
</evidence>
<evidence type="ECO:0000313" key="5">
    <source>
        <dbReference type="Proteomes" id="UP000533598"/>
    </source>
</evidence>
<dbReference type="EMBL" id="JACHMH010000001">
    <property type="protein sequence ID" value="MBB4679688.1"/>
    <property type="molecule type" value="Genomic_DNA"/>
</dbReference>
<dbReference type="Gene3D" id="1.10.600.10">
    <property type="entry name" value="Farnesyl Diphosphate Synthase"/>
    <property type="match status" value="1"/>
</dbReference>
<name>A0A7W7FWJ9_9PSEU</name>
<dbReference type="AlphaFoldDB" id="A0A7W7FWJ9"/>
<protein>
    <submittedName>
        <fullName evidence="4">Geranylgeranyl diphosphate synthase type I</fullName>
        <ecNumber evidence="4">2.5.1.1</ecNumber>
        <ecNumber evidence="4">2.5.1.10</ecNumber>
        <ecNumber evidence="4">2.5.1.29</ecNumber>
    </submittedName>
</protein>
<dbReference type="PROSITE" id="PS00723">
    <property type="entry name" value="POLYPRENYL_SYNTHASE_1"/>
    <property type="match status" value="1"/>
</dbReference>
<dbReference type="Pfam" id="PF00348">
    <property type="entry name" value="polyprenyl_synt"/>
    <property type="match status" value="1"/>
</dbReference>
<dbReference type="InterPro" id="IPR008949">
    <property type="entry name" value="Isoprenoid_synthase_dom_sf"/>
</dbReference>
<proteinExistence type="inferred from homology"/>
<dbReference type="Proteomes" id="UP000533598">
    <property type="component" value="Unassembled WGS sequence"/>
</dbReference>
<dbReference type="SFLD" id="SFLDG01017">
    <property type="entry name" value="Polyprenyl_Transferase_Like"/>
    <property type="match status" value="1"/>
</dbReference>
<dbReference type="CDD" id="cd00685">
    <property type="entry name" value="Trans_IPPS_HT"/>
    <property type="match status" value="1"/>
</dbReference>
<dbReference type="GO" id="GO:0004337">
    <property type="term" value="F:(2E,6E)-farnesyl diphosphate synthase activity"/>
    <property type="evidence" value="ECO:0007669"/>
    <property type="project" value="UniProtKB-EC"/>
</dbReference>
<dbReference type="PANTHER" id="PTHR12001:SF86">
    <property type="entry name" value="GERANYLGERANYL DIPHOSPHATE SYNTHASE"/>
    <property type="match status" value="1"/>
</dbReference>
<sequence>MLTTDVISWSRSLTDPALHRAVHTLPPSMRHGAGYHLGWWDQHGTPTRGNPGKAVRPALVLLSARGVGGAAENAVPAAVAVELVHNFSLVHDDVMDGDPVRRHRPTTWSVFGVPEAILVGDALLALACQVLARQGGRAGALGVQWLSEYVLALCDGQSADLAFEKRDSVTLTECLTMVAGKTGALLGGACALGALAGGASPAQVVALRAFGEHVGLAFQLVDDLLGIWGAPEVTGKSAGNDLRSKKKSLPVVAALTSGTTAGAELAARYTAPEPIEPGEVAELAALVEAAGGRRWAQQQAGAQVALAVDRLESARCDPAAATELLELARRLTHRDH</sequence>
<comment type="caution">
    <text evidence="4">The sequence shown here is derived from an EMBL/GenBank/DDBJ whole genome shotgun (WGS) entry which is preliminary data.</text>
</comment>
<dbReference type="GO" id="GO:0004311">
    <property type="term" value="F:geranylgeranyl diphosphate synthase activity"/>
    <property type="evidence" value="ECO:0007669"/>
    <property type="project" value="UniProtKB-EC"/>
</dbReference>
<keyword evidence="3 4" id="KW-0808">Transferase</keyword>
<dbReference type="GO" id="GO:0008299">
    <property type="term" value="P:isoprenoid biosynthetic process"/>
    <property type="evidence" value="ECO:0007669"/>
    <property type="project" value="InterPro"/>
</dbReference>
<dbReference type="EC" id="2.5.1.10" evidence="4"/>
<dbReference type="SUPFAM" id="SSF48576">
    <property type="entry name" value="Terpenoid synthases"/>
    <property type="match status" value="1"/>
</dbReference>
<dbReference type="PROSITE" id="PS00444">
    <property type="entry name" value="POLYPRENYL_SYNTHASE_2"/>
    <property type="match status" value="1"/>
</dbReference>
<keyword evidence="2" id="KW-0460">Magnesium</keyword>
<dbReference type="SFLD" id="SFLDS00005">
    <property type="entry name" value="Isoprenoid_Synthase_Type_I"/>
    <property type="match status" value="1"/>
</dbReference>
<comment type="similarity">
    <text evidence="3">Belongs to the FPP/GGPP synthase family.</text>
</comment>
<dbReference type="RefSeq" id="WP_312988279.1">
    <property type="nucleotide sequence ID" value="NZ_BAAAUI010000001.1"/>
</dbReference>
<dbReference type="PANTHER" id="PTHR12001">
    <property type="entry name" value="GERANYLGERANYL PYROPHOSPHATE SYNTHASE"/>
    <property type="match status" value="1"/>
</dbReference>